<comment type="caution">
    <text evidence="1">The sequence shown here is derived from an EMBL/GenBank/DDBJ whole genome shotgun (WGS) entry which is preliminary data.</text>
</comment>
<proteinExistence type="predicted"/>
<protein>
    <submittedName>
        <fullName evidence="1">ATP-grasp fold amidoligase family protein</fullName>
    </submittedName>
</protein>
<dbReference type="Proteomes" id="UP001596524">
    <property type="component" value="Unassembled WGS sequence"/>
</dbReference>
<evidence type="ECO:0000313" key="1">
    <source>
        <dbReference type="EMBL" id="MFC7359286.1"/>
    </source>
</evidence>
<name>A0ABW2N303_9ACTN</name>
<dbReference type="EMBL" id="JBHTCH010000002">
    <property type="protein sequence ID" value="MFC7359286.1"/>
    <property type="molecule type" value="Genomic_DNA"/>
</dbReference>
<dbReference type="InterPro" id="IPR029465">
    <property type="entry name" value="ATPgrasp_TupA"/>
</dbReference>
<accession>A0ABW2N303</accession>
<evidence type="ECO:0000313" key="2">
    <source>
        <dbReference type="Proteomes" id="UP001596524"/>
    </source>
</evidence>
<dbReference type="Pfam" id="PF14305">
    <property type="entry name" value="ATPgrasp_TupA"/>
    <property type="match status" value="1"/>
</dbReference>
<gene>
    <name evidence="1" type="ORF">ACFQO6_03315</name>
</gene>
<reference evidence="2" key="1">
    <citation type="journal article" date="2019" name="Int. J. Syst. Evol. Microbiol.">
        <title>The Global Catalogue of Microorganisms (GCM) 10K type strain sequencing project: providing services to taxonomists for standard genome sequencing and annotation.</title>
        <authorList>
            <consortium name="The Broad Institute Genomics Platform"/>
            <consortium name="The Broad Institute Genome Sequencing Center for Infectious Disease"/>
            <person name="Wu L."/>
            <person name="Ma J."/>
        </authorList>
    </citation>
    <scope>NUCLEOTIDE SEQUENCE [LARGE SCALE GENOMIC DNA]</scope>
    <source>
        <strain evidence="2">FCH27</strain>
    </source>
</reference>
<keyword evidence="2" id="KW-1185">Reference proteome</keyword>
<organism evidence="1 2">
    <name type="scientific">Nocardioides astragali</name>
    <dbReference type="NCBI Taxonomy" id="1776736"/>
    <lineage>
        <taxon>Bacteria</taxon>
        <taxon>Bacillati</taxon>
        <taxon>Actinomycetota</taxon>
        <taxon>Actinomycetes</taxon>
        <taxon>Propionibacteriales</taxon>
        <taxon>Nocardioidaceae</taxon>
        <taxon>Nocardioides</taxon>
    </lineage>
</organism>
<sequence length="307" mass="34969">MVALVSGRRAPARSLAWRQRSRLVRWWRLWRTRRPRTFNEKVRYKMLRDHRPLMVTFADKVAVRDHVAALAGPDVLPKLLHVIDDPRDLARAALPPAYVLKPTHGSGVAVVVSAEAPATSRLPDPASSWGYHHVRPEHAPVEHLVALGESWLSQLYGQGPNREWAYGHVPRRLVVEELLTGVEGGIPDDYKFFVFHGTCRYVQVDRGRFDGRTQDFFDRDWAHLPLSGGNPWAAPPIPRPSRLDELVELAERLAQDTDFVRVDLYDLPGRIVFGELSSFPAGGDSPFEPESFNLEFGSHWTPPRRYR</sequence>
<dbReference type="RefSeq" id="WP_255892762.1">
    <property type="nucleotide sequence ID" value="NZ_JAFMZM010000007.1"/>
</dbReference>